<dbReference type="AlphaFoldDB" id="A0A084SX69"/>
<dbReference type="EMBL" id="JPMI01000074">
    <property type="protein sequence ID" value="KFA93054.1"/>
    <property type="molecule type" value="Genomic_DNA"/>
</dbReference>
<dbReference type="Gene3D" id="3.90.1720.10">
    <property type="entry name" value="endopeptidase domain like (from Nostoc punctiforme)"/>
    <property type="match status" value="1"/>
</dbReference>
<dbReference type="SUPFAM" id="SSF54001">
    <property type="entry name" value="Cysteine proteinases"/>
    <property type="match status" value="1"/>
</dbReference>
<comment type="caution">
    <text evidence="4">The sequence shown here is derived from an EMBL/GenBank/DDBJ whole genome shotgun (WGS) entry which is preliminary data.</text>
</comment>
<name>A0A084SX69_9BACT</name>
<protein>
    <recommendedName>
        <fullName evidence="3">Peptidase C51 domain-containing protein</fullName>
    </recommendedName>
</protein>
<feature type="signal peptide" evidence="2">
    <location>
        <begin position="1"/>
        <end position="32"/>
    </location>
</feature>
<dbReference type="InterPro" id="IPR007921">
    <property type="entry name" value="CHAP_dom"/>
</dbReference>
<evidence type="ECO:0000313" key="4">
    <source>
        <dbReference type="EMBL" id="KFA93054.1"/>
    </source>
</evidence>
<keyword evidence="2" id="KW-0732">Signal</keyword>
<feature type="compositionally biased region" description="Basic residues" evidence="1">
    <location>
        <begin position="69"/>
        <end position="85"/>
    </location>
</feature>
<reference evidence="4 5" key="1">
    <citation type="submission" date="2014-07" db="EMBL/GenBank/DDBJ databases">
        <title>Draft Genome Sequence of Gephyronic Acid Producer, Cystobacter violaceus Strain Cb vi76.</title>
        <authorList>
            <person name="Stevens D.C."/>
            <person name="Young J."/>
            <person name="Carmichael R."/>
            <person name="Tan J."/>
            <person name="Taylor R.E."/>
        </authorList>
    </citation>
    <scope>NUCLEOTIDE SEQUENCE [LARGE SCALE GENOMIC DNA]</scope>
    <source>
        <strain evidence="4 5">Cb vi76</strain>
    </source>
</reference>
<dbReference type="Proteomes" id="UP000028547">
    <property type="component" value="Unassembled WGS sequence"/>
</dbReference>
<feature type="region of interest" description="Disordered" evidence="1">
    <location>
        <begin position="32"/>
        <end position="85"/>
    </location>
</feature>
<gene>
    <name evidence="4" type="ORF">Q664_11565</name>
</gene>
<feature type="compositionally biased region" description="Low complexity" evidence="1">
    <location>
        <begin position="47"/>
        <end position="68"/>
    </location>
</feature>
<evidence type="ECO:0000259" key="3">
    <source>
        <dbReference type="Pfam" id="PF05257"/>
    </source>
</evidence>
<evidence type="ECO:0000313" key="5">
    <source>
        <dbReference type="Proteomes" id="UP000028547"/>
    </source>
</evidence>
<proteinExistence type="predicted"/>
<feature type="domain" description="Peptidase C51" evidence="3">
    <location>
        <begin position="105"/>
        <end position="194"/>
    </location>
</feature>
<evidence type="ECO:0000256" key="2">
    <source>
        <dbReference type="SAM" id="SignalP"/>
    </source>
</evidence>
<evidence type="ECO:0000256" key="1">
    <source>
        <dbReference type="SAM" id="MobiDB-lite"/>
    </source>
</evidence>
<feature type="chain" id="PRO_5001781942" description="Peptidase C51 domain-containing protein" evidence="2">
    <location>
        <begin position="33"/>
        <end position="249"/>
    </location>
</feature>
<accession>A0A084SX69</accession>
<dbReference type="InterPro" id="IPR038765">
    <property type="entry name" value="Papain-like_cys_pep_sf"/>
</dbReference>
<dbReference type="Pfam" id="PF05257">
    <property type="entry name" value="CHAP"/>
    <property type="match status" value="1"/>
</dbReference>
<sequence>MRRAVRSSARMMLRKLLLPLMLAVLGSAPAVAAPRGPVKPAAKSKKATASTSTPSRTRAPTKPVVKATPAKKKRPAAPPPKGRRVATRAGKLVGASLSAYRVPDDCSGLVRAAYQAVGIELLSHGTLPGENAVSAIHRRAQRAGALHKRAPKPGDIVFFRETYDRNRDGQRNDGLTHVGVIESVERDGTVVFVHRGGSGVKRARMNLRFPGKREQGGRVLNDYIRRAEGGERARFASELFSGYASVSRL</sequence>
<organism evidence="4 5">
    <name type="scientific">Archangium violaceum Cb vi76</name>
    <dbReference type="NCBI Taxonomy" id="1406225"/>
    <lineage>
        <taxon>Bacteria</taxon>
        <taxon>Pseudomonadati</taxon>
        <taxon>Myxococcota</taxon>
        <taxon>Myxococcia</taxon>
        <taxon>Myxococcales</taxon>
        <taxon>Cystobacterineae</taxon>
        <taxon>Archangiaceae</taxon>
        <taxon>Archangium</taxon>
    </lineage>
</organism>